<dbReference type="EMBL" id="UGXD01000002">
    <property type="protein sequence ID" value="SUG32840.1"/>
    <property type="molecule type" value="Genomic_DNA"/>
</dbReference>
<sequence>MEKETPHWCGSIYVIGKTAEINATLTQFLNFPFD</sequence>
<proteinExistence type="predicted"/>
<evidence type="ECO:0000313" key="1">
    <source>
        <dbReference type="EMBL" id="SQI23448.1"/>
    </source>
</evidence>
<dbReference type="EMBL" id="LS483466">
    <property type="protein sequence ID" value="SQI23448.1"/>
    <property type="molecule type" value="Genomic_DNA"/>
</dbReference>
<evidence type="ECO:0000313" key="2">
    <source>
        <dbReference type="EMBL" id="SUG32840.1"/>
    </source>
</evidence>
<organism evidence="1 3">
    <name type="scientific">Salmonella enterica subsp. arizonae</name>
    <dbReference type="NCBI Taxonomy" id="59203"/>
    <lineage>
        <taxon>Bacteria</taxon>
        <taxon>Pseudomonadati</taxon>
        <taxon>Pseudomonadota</taxon>
        <taxon>Gammaproteobacteria</taxon>
        <taxon>Enterobacterales</taxon>
        <taxon>Enterobacteriaceae</taxon>
        <taxon>Salmonella</taxon>
    </lineage>
</organism>
<dbReference type="AlphaFoldDB" id="A0A2X4TLX7"/>
<reference evidence="3 4" key="1">
    <citation type="submission" date="2018-06" db="EMBL/GenBank/DDBJ databases">
        <authorList>
            <consortium name="Pathogen Informatics"/>
            <person name="Doyle S."/>
        </authorList>
    </citation>
    <scope>NUCLEOTIDE SEQUENCE [LARGE SCALE GENOMIC DNA]</scope>
    <source>
        <strain evidence="2 4">NCTC7304</strain>
        <strain evidence="1 3">NCTC7307</strain>
    </source>
</reference>
<protein>
    <submittedName>
        <fullName evidence="1">Uncharacterized protein</fullName>
    </submittedName>
</protein>
<evidence type="ECO:0000313" key="4">
    <source>
        <dbReference type="Proteomes" id="UP000254762"/>
    </source>
</evidence>
<accession>A0A2X4TLX7</accession>
<dbReference type="Proteomes" id="UP000248731">
    <property type="component" value="Chromosome 1"/>
</dbReference>
<dbReference type="Proteomes" id="UP000254762">
    <property type="component" value="Unassembled WGS sequence"/>
</dbReference>
<evidence type="ECO:0000313" key="3">
    <source>
        <dbReference type="Proteomes" id="UP000248731"/>
    </source>
</evidence>
<gene>
    <name evidence="2" type="ORF">NCTC7304_02295</name>
    <name evidence="1" type="ORF">NCTC7307_02423</name>
</gene>
<keyword evidence="3" id="KW-1185">Reference proteome</keyword>
<name>A0A2X4TLX7_SALER</name>